<evidence type="ECO:0000313" key="4">
    <source>
        <dbReference type="EMBL" id="KAH0555677.1"/>
    </source>
</evidence>
<keyword evidence="5" id="KW-1185">Reference proteome</keyword>
<organism evidence="4 5">
    <name type="scientific">Trichoglossum hirsutum</name>
    <dbReference type="NCBI Taxonomy" id="265104"/>
    <lineage>
        <taxon>Eukaryota</taxon>
        <taxon>Fungi</taxon>
        <taxon>Dikarya</taxon>
        <taxon>Ascomycota</taxon>
        <taxon>Pezizomycotina</taxon>
        <taxon>Geoglossomycetes</taxon>
        <taxon>Geoglossales</taxon>
        <taxon>Geoglossaceae</taxon>
        <taxon>Trichoglossum</taxon>
    </lineage>
</organism>
<dbReference type="EMBL" id="JAGHQM010001419">
    <property type="protein sequence ID" value="KAH0555677.1"/>
    <property type="molecule type" value="Genomic_DNA"/>
</dbReference>
<dbReference type="InterPro" id="IPR011993">
    <property type="entry name" value="PH-like_dom_sf"/>
</dbReference>
<evidence type="ECO:0000259" key="3">
    <source>
        <dbReference type="PROSITE" id="PS50003"/>
    </source>
</evidence>
<feature type="region of interest" description="Disordered" evidence="2">
    <location>
        <begin position="548"/>
        <end position="606"/>
    </location>
</feature>
<dbReference type="PROSITE" id="PS50003">
    <property type="entry name" value="PH_DOMAIN"/>
    <property type="match status" value="1"/>
</dbReference>
<dbReference type="Pfam" id="PF20400">
    <property type="entry name" value="BAR_4"/>
    <property type="match status" value="1"/>
</dbReference>
<dbReference type="AlphaFoldDB" id="A0A9P8L3R5"/>
<proteinExistence type="predicted"/>
<feature type="region of interest" description="Disordered" evidence="2">
    <location>
        <begin position="88"/>
        <end position="150"/>
    </location>
</feature>
<keyword evidence="1" id="KW-0597">Phosphoprotein</keyword>
<dbReference type="CDD" id="cd13311">
    <property type="entry name" value="PH_Slm1"/>
    <property type="match status" value="1"/>
</dbReference>
<feature type="domain" description="PH" evidence="3">
    <location>
        <begin position="429"/>
        <end position="534"/>
    </location>
</feature>
<feature type="region of interest" description="Disordered" evidence="2">
    <location>
        <begin position="652"/>
        <end position="686"/>
    </location>
</feature>
<dbReference type="InterPro" id="IPR043453">
    <property type="entry name" value="Slm1_PH"/>
</dbReference>
<feature type="compositionally biased region" description="Polar residues" evidence="2">
    <location>
        <begin position="772"/>
        <end position="790"/>
    </location>
</feature>
<dbReference type="SUPFAM" id="SSF50729">
    <property type="entry name" value="PH domain-like"/>
    <property type="match status" value="1"/>
</dbReference>
<dbReference type="InterPro" id="IPR027267">
    <property type="entry name" value="AH/BAR_dom_sf"/>
</dbReference>
<feature type="region of interest" description="Disordered" evidence="2">
    <location>
        <begin position="1"/>
        <end position="39"/>
    </location>
</feature>
<feature type="compositionally biased region" description="Basic residues" evidence="2">
    <location>
        <begin position="97"/>
        <end position="118"/>
    </location>
</feature>
<comment type="caution">
    <text evidence="4">The sequence shown here is derived from an EMBL/GenBank/DDBJ whole genome shotgun (WGS) entry which is preliminary data.</text>
</comment>
<gene>
    <name evidence="4" type="ORF">GP486_006377</name>
</gene>
<feature type="compositionally biased region" description="Low complexity" evidence="2">
    <location>
        <begin position="740"/>
        <end position="771"/>
    </location>
</feature>
<accession>A0A9P8L3R5</accession>
<evidence type="ECO:0000256" key="2">
    <source>
        <dbReference type="SAM" id="MobiDB-lite"/>
    </source>
</evidence>
<sequence>MPPTTVLHGRPDTPLDSAHGISHGESSHGGAGAASTTNDPQATYAFSQVIQQTQPAQSARFHEEFDASQRGSSILGDADALQHPESQLSFAPARGGTLKKKGSLKKKNLRRSSSRRNSRAGSVTSLLLGERERYADGEGDERNSAFYTPVPTSGSPTEILAHRFQAWRKVLKDLTIYFREVQASHEARSKSLQKLANVCNNTEYPPAFLAEGGISDATYILRDFHRQALAEAAKAKDIQISVIDQLAGLRNDLGLKIKEIKNLSGDFKNTVDREMEATKKAVAGLQDSLDDVDSGVHQASGKGDPFIVKLAVDRQVDRQINEENYLHMASPPSPKEYMSLQTTSSGRELESIVVGEIQKSYDTYAGILKREADEVYETVERLRSGPLSLPKDHEWNKFVEGDDHFVDPRAPVRRVDDIEYPGRHHPAVSEVRAGMLERKSKYLKSYTPGWYVLSPSHLHEFKSHERLNDQTPVMSLFLPEQKLGSHSQPHSSSHKFMVKGRQTGTIHSRHSWVFRAESHDTMLAWYEDIKKLTEISNYAERNAFVTSHRRTLSTTSQKAGSVSSDGGMDEDEADQVPYSAGSSSVVQEAKEASPQRPRPGGRFPSELQVDHDLQAPLSASSEDSIRDYEIIATTGNLPGTSLPFGMGQQPYDADANYESESLGRETHRAGPSAPYQETSQNDGSVYGDWMSPLRTPLDITTVETTKITTESHQTHAPPPAQQPSQRSWRSTPGPTSRPQSGVPGSAPAPAAAVATSDSSASARRAATATSDWSQESRGSTAPTATNQTAEPNPRQPREPANNAQSSRVAEASSASAAAAAAAAARGSSKSRTSISDLHVPGEFPPTPVVA</sequence>
<evidence type="ECO:0000256" key="1">
    <source>
        <dbReference type="ARBA" id="ARBA00022553"/>
    </source>
</evidence>
<dbReference type="PANTHER" id="PTHR31941">
    <property type="entry name" value="CYTOSKELETAL SIGNALING PROTEIN SLM1"/>
    <property type="match status" value="1"/>
</dbReference>
<dbReference type="Proteomes" id="UP000750711">
    <property type="component" value="Unassembled WGS sequence"/>
</dbReference>
<dbReference type="Pfam" id="PF20399">
    <property type="entry name" value="PH_20"/>
    <property type="match status" value="1"/>
</dbReference>
<protein>
    <recommendedName>
        <fullName evidence="3">PH domain-containing protein</fullName>
    </recommendedName>
</protein>
<evidence type="ECO:0000313" key="5">
    <source>
        <dbReference type="Proteomes" id="UP000750711"/>
    </source>
</evidence>
<dbReference type="InterPro" id="IPR046869">
    <property type="entry name" value="SLM1/RGC1-like_PH"/>
</dbReference>
<dbReference type="Gene3D" id="1.20.1270.60">
    <property type="entry name" value="Arfaptin homology (AH) domain/BAR domain"/>
    <property type="match status" value="1"/>
</dbReference>
<dbReference type="PANTHER" id="PTHR31941:SF16">
    <property type="entry name" value="PHOSPHATIDYLINOSITOL 4,5-BISPHOSPHATE-BINDING PROTEIN SLM1-RELATED"/>
    <property type="match status" value="1"/>
</dbReference>
<feature type="compositionally biased region" description="Basic and acidic residues" evidence="2">
    <location>
        <begin position="129"/>
        <end position="143"/>
    </location>
</feature>
<dbReference type="Gene3D" id="2.30.29.30">
    <property type="entry name" value="Pleckstrin-homology domain (PH domain)/Phosphotyrosine-binding domain (PTB)"/>
    <property type="match status" value="1"/>
</dbReference>
<feature type="compositionally biased region" description="Polar residues" evidence="2">
    <location>
        <begin position="552"/>
        <end position="564"/>
    </location>
</feature>
<dbReference type="SMART" id="SM00233">
    <property type="entry name" value="PH"/>
    <property type="match status" value="1"/>
</dbReference>
<dbReference type="InterPro" id="IPR001849">
    <property type="entry name" value="PH_domain"/>
</dbReference>
<feature type="region of interest" description="Disordered" evidence="2">
    <location>
        <begin position="707"/>
        <end position="850"/>
    </location>
</feature>
<reference evidence="4" key="1">
    <citation type="submission" date="2021-03" db="EMBL/GenBank/DDBJ databases">
        <title>Comparative genomics and phylogenomic investigation of the class Geoglossomycetes provide insights into ecological specialization and systematics.</title>
        <authorList>
            <person name="Melie T."/>
            <person name="Pirro S."/>
            <person name="Miller A.N."/>
            <person name="Quandt A."/>
        </authorList>
    </citation>
    <scope>NUCLEOTIDE SEQUENCE</scope>
    <source>
        <strain evidence="4">CAQ_001_2017</strain>
    </source>
</reference>
<name>A0A9P8L3R5_9PEZI</name>
<dbReference type="InterPro" id="IPR046868">
    <property type="entry name" value="BAR_4"/>
</dbReference>
<feature type="compositionally biased region" description="Low complexity" evidence="2">
    <location>
        <begin position="803"/>
        <end position="833"/>
    </location>
</feature>